<evidence type="ECO:0000313" key="3">
    <source>
        <dbReference type="EMBL" id="CAK9118717.1"/>
    </source>
</evidence>
<keyword evidence="4" id="KW-1185">Reference proteome</keyword>
<dbReference type="EMBL" id="CAXAMN010029094">
    <property type="protein sequence ID" value="CAK9118717.1"/>
    <property type="molecule type" value="Genomic_DNA"/>
</dbReference>
<evidence type="ECO:0000313" key="4">
    <source>
        <dbReference type="Proteomes" id="UP001642484"/>
    </source>
</evidence>
<name>A0ABP0T204_9DINO</name>
<accession>A0ABP0T204</accession>
<dbReference type="Proteomes" id="UP001642484">
    <property type="component" value="Unassembled WGS sequence"/>
</dbReference>
<evidence type="ECO:0000256" key="2">
    <source>
        <dbReference type="SAM" id="MobiDB-lite"/>
    </source>
</evidence>
<gene>
    <name evidence="3" type="ORF">CCMP2556_LOCUS55732</name>
</gene>
<keyword evidence="1" id="KW-0175">Coiled coil</keyword>
<reference evidence="3 4" key="1">
    <citation type="submission" date="2024-02" db="EMBL/GenBank/DDBJ databases">
        <authorList>
            <person name="Chen Y."/>
            <person name="Shah S."/>
            <person name="Dougan E. K."/>
            <person name="Thang M."/>
            <person name="Chan C."/>
        </authorList>
    </citation>
    <scope>NUCLEOTIDE SEQUENCE [LARGE SCALE GENOMIC DNA]</scope>
</reference>
<evidence type="ECO:0000256" key="1">
    <source>
        <dbReference type="SAM" id="Coils"/>
    </source>
</evidence>
<feature type="coiled-coil region" evidence="1">
    <location>
        <begin position="192"/>
        <end position="281"/>
    </location>
</feature>
<proteinExistence type="predicted"/>
<organism evidence="3 4">
    <name type="scientific">Durusdinium trenchii</name>
    <dbReference type="NCBI Taxonomy" id="1381693"/>
    <lineage>
        <taxon>Eukaryota</taxon>
        <taxon>Sar</taxon>
        <taxon>Alveolata</taxon>
        <taxon>Dinophyceae</taxon>
        <taxon>Suessiales</taxon>
        <taxon>Symbiodiniaceae</taxon>
        <taxon>Durusdinium</taxon>
    </lineage>
</organism>
<protein>
    <submittedName>
        <fullName evidence="3">Uncharacterized protein</fullName>
    </submittedName>
</protein>
<feature type="region of interest" description="Disordered" evidence="2">
    <location>
        <begin position="294"/>
        <end position="318"/>
    </location>
</feature>
<sequence length="475" mass="53240">MLSQTVALEPSPFSFWGCFGRFWNRDFLSAAARSNCLPCSFTAMPESFEQLLDASDLGMSLDAEGYQEFLEDIGLDPPWSLSQLQSYFDRRYPGWDDPPKLSMASPVRRLQYLDEALRGNDVEGIEEGLRELDQEVKNALLRSLLRNEGDDVSFLLLLVAELGAHLYDERQGRKSERAELRRERSSSEEALLNGFEQQKALHAQQLEELSSELDLARRESAQLQQQLQILQASEVDRNEISLEMKDLQEENRRLTLAAQDLQEQLQELRAQKAILVAVREENEGALEEMSRRLSNASGAWRDEATPTTSPKEAPTRRAVRAKATRVGDLAHQEAQTASLHSCFLAWRLAHLEEKLLRESSESLQADLSLATGAKDTTQCQVEGCCCRRQAGQPGLPDPQFGHGLRSRRSRRAPCCRKIRLANVQEDLKIAKAALSTRLPAVRARSRRVHAAIGASLALVAGSAALHWEPYMSGGF</sequence>
<comment type="caution">
    <text evidence="3">The sequence shown here is derived from an EMBL/GenBank/DDBJ whole genome shotgun (WGS) entry which is preliminary data.</text>
</comment>